<comment type="catalytic activity">
    <reaction evidence="10">
        <text>ATP + H2O = ADP + phosphate + H(+)</text>
        <dbReference type="Rhea" id="RHEA:13065"/>
        <dbReference type="ChEBI" id="CHEBI:15377"/>
        <dbReference type="ChEBI" id="CHEBI:15378"/>
        <dbReference type="ChEBI" id="CHEBI:30616"/>
        <dbReference type="ChEBI" id="CHEBI:43474"/>
        <dbReference type="ChEBI" id="CHEBI:456216"/>
    </reaction>
</comment>
<dbReference type="GO" id="GO:0005524">
    <property type="term" value="F:ATP binding"/>
    <property type="evidence" value="ECO:0007669"/>
    <property type="project" value="UniProtKB-UniRule"/>
</dbReference>
<dbReference type="Gene3D" id="3.40.1110.10">
    <property type="entry name" value="Calcium-transporting ATPase, cytoplasmic domain N"/>
    <property type="match status" value="1"/>
</dbReference>
<protein>
    <recommendedName>
        <fullName evidence="11">Cation-transporting P-type ATPase B</fullName>
    </recommendedName>
</protein>
<comment type="subcellular location">
    <subcellularLocation>
        <location evidence="1">Cell membrane</location>
        <topology evidence="1">Multi-pass membrane protein</topology>
    </subcellularLocation>
</comment>
<dbReference type="PROSITE" id="PS01047">
    <property type="entry name" value="HMA_1"/>
    <property type="match status" value="1"/>
</dbReference>
<dbReference type="InterPro" id="IPR023298">
    <property type="entry name" value="ATPase_P-typ_TM_dom_sf"/>
</dbReference>
<dbReference type="NCBIfam" id="TIGR01525">
    <property type="entry name" value="ATPase-IB_hvy"/>
    <property type="match status" value="1"/>
</dbReference>
<dbReference type="NCBIfam" id="TIGR01494">
    <property type="entry name" value="ATPase_P-type"/>
    <property type="match status" value="2"/>
</dbReference>
<reference evidence="14 15" key="1">
    <citation type="submission" date="2016-07" db="EMBL/GenBank/DDBJ databases">
        <title>High microdiversification within the ubiquitous acI lineage of Actinobacteria.</title>
        <authorList>
            <person name="Neuenschwander S.M."/>
            <person name="Salcher M."/>
            <person name="Ghai R."/>
            <person name="Pernthaler J."/>
        </authorList>
    </citation>
    <scope>NUCLEOTIDE SEQUENCE [LARGE SCALE GENOMIC DNA]</scope>
    <source>
        <strain evidence="14">MMS-IIB-91</strain>
    </source>
</reference>
<dbReference type="InterPro" id="IPR018303">
    <property type="entry name" value="ATPase_P-typ_P_site"/>
</dbReference>
<keyword evidence="12" id="KW-1003">Cell membrane</keyword>
<keyword evidence="3 12" id="KW-0812">Transmembrane</keyword>
<dbReference type="CDD" id="cd00371">
    <property type="entry name" value="HMA"/>
    <property type="match status" value="1"/>
</dbReference>
<evidence type="ECO:0000256" key="4">
    <source>
        <dbReference type="ARBA" id="ARBA00022723"/>
    </source>
</evidence>
<dbReference type="InterPro" id="IPR017969">
    <property type="entry name" value="Heavy-metal-associated_CS"/>
</dbReference>
<dbReference type="Proteomes" id="UP000217210">
    <property type="component" value="Chromosome"/>
</dbReference>
<dbReference type="PROSITE" id="PS50846">
    <property type="entry name" value="HMA_2"/>
    <property type="match status" value="1"/>
</dbReference>
<feature type="domain" description="HMA" evidence="13">
    <location>
        <begin position="13"/>
        <end position="77"/>
    </location>
</feature>
<dbReference type="InterPro" id="IPR023214">
    <property type="entry name" value="HAD_sf"/>
</dbReference>
<evidence type="ECO:0000256" key="5">
    <source>
        <dbReference type="ARBA" id="ARBA00022741"/>
    </source>
</evidence>
<dbReference type="GO" id="GO:0005507">
    <property type="term" value="F:copper ion binding"/>
    <property type="evidence" value="ECO:0007669"/>
    <property type="project" value="TreeGrafter"/>
</dbReference>
<evidence type="ECO:0000256" key="6">
    <source>
        <dbReference type="ARBA" id="ARBA00022840"/>
    </source>
</evidence>
<dbReference type="GO" id="GO:0055070">
    <property type="term" value="P:copper ion homeostasis"/>
    <property type="evidence" value="ECO:0007669"/>
    <property type="project" value="TreeGrafter"/>
</dbReference>
<dbReference type="Pfam" id="PF00403">
    <property type="entry name" value="HMA"/>
    <property type="match status" value="1"/>
</dbReference>
<dbReference type="InterPro" id="IPR036163">
    <property type="entry name" value="HMA_dom_sf"/>
</dbReference>
<dbReference type="SFLD" id="SFLDF00027">
    <property type="entry name" value="p-type_atpase"/>
    <property type="match status" value="1"/>
</dbReference>
<dbReference type="Gene3D" id="3.30.70.100">
    <property type="match status" value="1"/>
</dbReference>
<evidence type="ECO:0000256" key="9">
    <source>
        <dbReference type="ARBA" id="ARBA00023136"/>
    </source>
</evidence>
<dbReference type="InterPro" id="IPR023299">
    <property type="entry name" value="ATPase_P-typ_cyto_dom_N"/>
</dbReference>
<dbReference type="EMBL" id="CP016779">
    <property type="protein sequence ID" value="ASY24219.1"/>
    <property type="molecule type" value="Genomic_DNA"/>
</dbReference>
<evidence type="ECO:0000256" key="12">
    <source>
        <dbReference type="RuleBase" id="RU362081"/>
    </source>
</evidence>
<dbReference type="RefSeq" id="WP_095688477.1">
    <property type="nucleotide sequence ID" value="NZ_CP016779.1"/>
</dbReference>
<organism evidence="14 15">
    <name type="scientific">Candidatus Nanopelagicus abundans</name>
    <dbReference type="NCBI Taxonomy" id="1884916"/>
    <lineage>
        <taxon>Bacteria</taxon>
        <taxon>Bacillati</taxon>
        <taxon>Actinomycetota</taxon>
        <taxon>Actinomycetes</taxon>
        <taxon>Candidatus Nanopelagicales</taxon>
        <taxon>Candidatus Nanopelagicaceae</taxon>
        <taxon>Candidatus Nanopelagicus</taxon>
    </lineage>
</organism>
<feature type="transmembrane region" description="Helical" evidence="12">
    <location>
        <begin position="395"/>
        <end position="422"/>
    </location>
</feature>
<evidence type="ECO:0000256" key="2">
    <source>
        <dbReference type="ARBA" id="ARBA00006024"/>
    </source>
</evidence>
<sequence>MSSVIAQNEVKSRQVDLHLTGMTCSSCVSTIEGALNKVPGVKAVVNLAMESAHVIAPINISEQDLITAVSKSGYKASAFKGERESFEKSNRLGVRVFLTLLLTAPVILISMFHSWHEQIDKQLSSSLDQVNNLLNNLGISLVIGYPIAPITTWFLIGLSIPVVSILAWPIHRAAIKNLKNPTMDTLISLGSLISLGWSIYSAATYQINSQMMPLIYVEVSSAVIFFVMLGRYLEYRAKRKAGSALSHLFKLAAAQVEVKRSDRNEIIPIDQLLVGDIFIVKPGEVIATDGQVISGFSTINNAFLTGEVVPVEISVNSLVFAGAINNNGNLVVRALRIGSDTELARITRMVLAAQIEKAPVQQLADRISRVFVPVVLILAIATFLTWYLTGTDITLSITAAVSVLVIACPCALGLATPIALLVASGKAAKSGIVIRSPRSIEKAVGITDVVFDKTGTITSGQMVLQQMVLINNPLSTPATAIAASELMSYALTLESMDSHPIASAIANSLSKQGVTAFTATEFEHTPGSGVAARVQSLNSSDAKAVLIGSPLSIARSTTEFSPELNKAIESATARANSVAVLAIDGLAYGVFEVGDQVKPEAKAAIDELHSSSINTWLVTGDSESAAISIGSEVGIPIDHIFASASPSDKLEFVTKLQENGKVLMIGDGINDAAAIAKADLSIAIGSGTDIAIAAADITLIRPSLLAALDAIEISKKTVRVIKSNLGWAFLYNLVGIPIAASGNLSPMYAAAAMSASSLFVVLNSLRIK</sequence>
<feature type="transmembrane region" description="Helical" evidence="12">
    <location>
        <begin position="370"/>
        <end position="389"/>
    </location>
</feature>
<dbReference type="GO" id="GO:0005886">
    <property type="term" value="C:plasma membrane"/>
    <property type="evidence" value="ECO:0007669"/>
    <property type="project" value="UniProtKB-SubCell"/>
</dbReference>
<dbReference type="InterPro" id="IPR027256">
    <property type="entry name" value="P-typ_ATPase_IB"/>
</dbReference>
<feature type="transmembrane region" description="Helical" evidence="12">
    <location>
        <begin position="92"/>
        <end position="113"/>
    </location>
</feature>
<dbReference type="SFLD" id="SFLDG00002">
    <property type="entry name" value="C1.7:_P-type_atpase_like"/>
    <property type="match status" value="1"/>
</dbReference>
<dbReference type="InterPro" id="IPR044492">
    <property type="entry name" value="P_typ_ATPase_HD_dom"/>
</dbReference>
<dbReference type="InterPro" id="IPR059000">
    <property type="entry name" value="ATPase_P-type_domA"/>
</dbReference>
<dbReference type="InterPro" id="IPR008250">
    <property type="entry name" value="ATPase_P-typ_transduc_dom_A_sf"/>
</dbReference>
<dbReference type="PRINTS" id="PR00943">
    <property type="entry name" value="CUATPASE"/>
</dbReference>
<dbReference type="PRINTS" id="PR00119">
    <property type="entry name" value="CATATPASE"/>
</dbReference>
<name>A0A249L5K9_9ACTN</name>
<evidence type="ECO:0000259" key="13">
    <source>
        <dbReference type="PROSITE" id="PS50846"/>
    </source>
</evidence>
<keyword evidence="5 12" id="KW-0547">Nucleotide-binding</keyword>
<dbReference type="FunFam" id="2.70.150.10:FF:000002">
    <property type="entry name" value="Copper-transporting ATPase 1, putative"/>
    <property type="match status" value="1"/>
</dbReference>
<feature type="transmembrane region" description="Helical" evidence="12">
    <location>
        <begin position="213"/>
        <end position="233"/>
    </location>
</feature>
<dbReference type="PANTHER" id="PTHR43520:SF8">
    <property type="entry name" value="P-TYPE CU(+) TRANSPORTER"/>
    <property type="match status" value="1"/>
</dbReference>
<dbReference type="GO" id="GO:0043682">
    <property type="term" value="F:P-type divalent copper transporter activity"/>
    <property type="evidence" value="ECO:0007669"/>
    <property type="project" value="TreeGrafter"/>
</dbReference>
<accession>A0A249L5K9</accession>
<proteinExistence type="inferred from homology"/>
<keyword evidence="4 12" id="KW-0479">Metal-binding</keyword>
<dbReference type="InterPro" id="IPR006121">
    <property type="entry name" value="HMA_dom"/>
</dbReference>
<evidence type="ECO:0000256" key="10">
    <source>
        <dbReference type="ARBA" id="ARBA00049360"/>
    </source>
</evidence>
<dbReference type="SFLD" id="SFLDS00003">
    <property type="entry name" value="Haloacid_Dehalogenase"/>
    <property type="match status" value="1"/>
</dbReference>
<dbReference type="SUPFAM" id="SSF81660">
    <property type="entry name" value="Metal cation-transporting ATPase, ATP-binding domain N"/>
    <property type="match status" value="1"/>
</dbReference>
<keyword evidence="15" id="KW-1185">Reference proteome</keyword>
<gene>
    <name evidence="14" type="ORF">B1sIIB91_04845</name>
</gene>
<feature type="transmembrane region" description="Helical" evidence="12">
    <location>
        <begin position="186"/>
        <end position="207"/>
    </location>
</feature>
<evidence type="ECO:0000256" key="8">
    <source>
        <dbReference type="ARBA" id="ARBA00022989"/>
    </source>
</evidence>
<comment type="similarity">
    <text evidence="2 12">Belongs to the cation transport ATPase (P-type) (TC 3.A.3) family. Type IB subfamily.</text>
</comment>
<dbReference type="InterPro" id="IPR001757">
    <property type="entry name" value="P_typ_ATPase"/>
</dbReference>
<feature type="transmembrane region" description="Helical" evidence="12">
    <location>
        <begin position="133"/>
        <end position="166"/>
    </location>
</feature>
<dbReference type="Pfam" id="PF00122">
    <property type="entry name" value="E1-E2_ATPase"/>
    <property type="match status" value="1"/>
</dbReference>
<evidence type="ECO:0000313" key="15">
    <source>
        <dbReference type="Proteomes" id="UP000217210"/>
    </source>
</evidence>
<keyword evidence="8 12" id="KW-1133">Transmembrane helix</keyword>
<evidence type="ECO:0000256" key="7">
    <source>
        <dbReference type="ARBA" id="ARBA00022967"/>
    </source>
</evidence>
<feature type="transmembrane region" description="Helical" evidence="12">
    <location>
        <begin position="724"/>
        <end position="741"/>
    </location>
</feature>
<dbReference type="SUPFAM" id="SSF81653">
    <property type="entry name" value="Calcium ATPase, transduction domain A"/>
    <property type="match status" value="1"/>
</dbReference>
<keyword evidence="9 12" id="KW-0472">Membrane</keyword>
<dbReference type="KEGG" id="nab:B1sIIB91_04845"/>
<dbReference type="Gene3D" id="2.70.150.10">
    <property type="entry name" value="Calcium-transporting ATPase, cytoplasmic transduction domain A"/>
    <property type="match status" value="1"/>
</dbReference>
<evidence type="ECO:0000256" key="1">
    <source>
        <dbReference type="ARBA" id="ARBA00004651"/>
    </source>
</evidence>
<dbReference type="PROSITE" id="PS00154">
    <property type="entry name" value="ATPASE_E1_E2"/>
    <property type="match status" value="1"/>
</dbReference>
<evidence type="ECO:0000256" key="11">
    <source>
        <dbReference type="ARBA" id="ARBA00074171"/>
    </source>
</evidence>
<dbReference type="FunFam" id="3.30.70.100:FF:000005">
    <property type="entry name" value="Copper-exporting P-type ATPase A"/>
    <property type="match status" value="1"/>
</dbReference>
<dbReference type="InterPro" id="IPR036412">
    <property type="entry name" value="HAD-like_sf"/>
</dbReference>
<dbReference type="SUPFAM" id="SSF81665">
    <property type="entry name" value="Calcium ATPase, transmembrane domain M"/>
    <property type="match status" value="1"/>
</dbReference>
<evidence type="ECO:0000256" key="3">
    <source>
        <dbReference type="ARBA" id="ARBA00022692"/>
    </source>
</evidence>
<feature type="transmembrane region" description="Helical" evidence="12">
    <location>
        <begin position="747"/>
        <end position="765"/>
    </location>
</feature>
<dbReference type="AlphaFoldDB" id="A0A249L5K9"/>
<keyword evidence="7" id="KW-1278">Translocase</keyword>
<keyword evidence="6 12" id="KW-0067">ATP-binding</keyword>
<dbReference type="Pfam" id="PF00702">
    <property type="entry name" value="Hydrolase"/>
    <property type="match status" value="1"/>
</dbReference>
<dbReference type="OrthoDB" id="7059309at2"/>
<dbReference type="Gene3D" id="3.40.50.1000">
    <property type="entry name" value="HAD superfamily/HAD-like"/>
    <property type="match status" value="1"/>
</dbReference>
<dbReference type="SUPFAM" id="SSF56784">
    <property type="entry name" value="HAD-like"/>
    <property type="match status" value="1"/>
</dbReference>
<dbReference type="SUPFAM" id="SSF55008">
    <property type="entry name" value="HMA, heavy metal-associated domain"/>
    <property type="match status" value="1"/>
</dbReference>
<dbReference type="PANTHER" id="PTHR43520">
    <property type="entry name" value="ATP7, ISOFORM B"/>
    <property type="match status" value="1"/>
</dbReference>
<dbReference type="GO" id="GO:0016887">
    <property type="term" value="F:ATP hydrolysis activity"/>
    <property type="evidence" value="ECO:0007669"/>
    <property type="project" value="InterPro"/>
</dbReference>
<evidence type="ECO:0000313" key="14">
    <source>
        <dbReference type="EMBL" id="ASY24219.1"/>
    </source>
</evidence>